<keyword evidence="8 10" id="KW-1133">Transmembrane helix</keyword>
<evidence type="ECO:0000256" key="7">
    <source>
        <dbReference type="ARBA" id="ARBA00022982"/>
    </source>
</evidence>
<dbReference type="EMBL" id="FSRE01000002">
    <property type="protein sequence ID" value="SIN95500.1"/>
    <property type="molecule type" value="Genomic_DNA"/>
</dbReference>
<dbReference type="InterPro" id="IPR011303">
    <property type="entry name" value="RnfD_bac"/>
</dbReference>
<dbReference type="AlphaFoldDB" id="A0A1N6FJV5"/>
<dbReference type="STRING" id="364032.SAMN05443662_1107"/>
<feature type="transmembrane region" description="Helical" evidence="10">
    <location>
        <begin position="322"/>
        <end position="340"/>
    </location>
</feature>
<dbReference type="Pfam" id="PF03116">
    <property type="entry name" value="NQR2_RnfD_RnfE"/>
    <property type="match status" value="1"/>
</dbReference>
<feature type="transmembrane region" description="Helical" evidence="10">
    <location>
        <begin position="298"/>
        <end position="316"/>
    </location>
</feature>
<organism evidence="11 12">
    <name type="scientific">Sulfurivirga caldicuralii</name>
    <dbReference type="NCBI Taxonomy" id="364032"/>
    <lineage>
        <taxon>Bacteria</taxon>
        <taxon>Pseudomonadati</taxon>
        <taxon>Pseudomonadota</taxon>
        <taxon>Gammaproteobacteria</taxon>
        <taxon>Thiotrichales</taxon>
        <taxon>Piscirickettsiaceae</taxon>
        <taxon>Sulfurivirga</taxon>
    </lineage>
</organism>
<feature type="transmembrane region" description="Helical" evidence="10">
    <location>
        <begin position="100"/>
        <end position="118"/>
    </location>
</feature>
<evidence type="ECO:0000256" key="1">
    <source>
        <dbReference type="ARBA" id="ARBA00022448"/>
    </source>
</evidence>
<evidence type="ECO:0000256" key="5">
    <source>
        <dbReference type="ARBA" id="ARBA00022692"/>
    </source>
</evidence>
<keyword evidence="10" id="KW-1003">Cell membrane</keyword>
<dbReference type="GO" id="GO:0005886">
    <property type="term" value="C:plasma membrane"/>
    <property type="evidence" value="ECO:0007669"/>
    <property type="project" value="UniProtKB-SubCell"/>
</dbReference>
<dbReference type="GO" id="GO:0055085">
    <property type="term" value="P:transmembrane transport"/>
    <property type="evidence" value="ECO:0007669"/>
    <property type="project" value="InterPro"/>
</dbReference>
<proteinExistence type="inferred from homology"/>
<keyword evidence="1 10" id="KW-0813">Transport</keyword>
<gene>
    <name evidence="10" type="primary">rnfD</name>
    <name evidence="11" type="ORF">SAMN05443662_1107</name>
</gene>
<dbReference type="PANTHER" id="PTHR30578:SF0">
    <property type="entry name" value="ION-TRANSLOCATING OXIDOREDUCTASE COMPLEX SUBUNIT D"/>
    <property type="match status" value="1"/>
</dbReference>
<comment type="similarity">
    <text evidence="10">Belongs to the NqrB/RnfD family.</text>
</comment>
<dbReference type="HAMAP" id="MF_00462">
    <property type="entry name" value="RsxD_RnfD"/>
    <property type="match status" value="1"/>
</dbReference>
<comment type="subunit">
    <text evidence="10">The complex is composed of six subunits: RnfA, RnfB, RnfC, RnfD, RnfE and RnfG.</text>
</comment>
<evidence type="ECO:0000256" key="4">
    <source>
        <dbReference type="ARBA" id="ARBA00022643"/>
    </source>
</evidence>
<dbReference type="EC" id="7.-.-.-" evidence="10"/>
<comment type="subcellular location">
    <subcellularLocation>
        <location evidence="10">Cell inner membrane</location>
        <topology evidence="10">Multi-pass membrane protein</topology>
    </subcellularLocation>
</comment>
<dbReference type="GO" id="GO:0022900">
    <property type="term" value="P:electron transport chain"/>
    <property type="evidence" value="ECO:0007669"/>
    <property type="project" value="UniProtKB-UniRule"/>
</dbReference>
<feature type="transmembrane region" description="Helical" evidence="10">
    <location>
        <begin position="240"/>
        <end position="257"/>
    </location>
</feature>
<keyword evidence="5 10" id="KW-0812">Transmembrane</keyword>
<feature type="transmembrane region" description="Helical" evidence="10">
    <location>
        <begin position="269"/>
        <end position="286"/>
    </location>
</feature>
<evidence type="ECO:0000256" key="3">
    <source>
        <dbReference type="ARBA" id="ARBA00022630"/>
    </source>
</evidence>
<dbReference type="Proteomes" id="UP000198461">
    <property type="component" value="Unassembled WGS sequence"/>
</dbReference>
<feature type="transmembrane region" description="Helical" evidence="10">
    <location>
        <begin position="77"/>
        <end position="94"/>
    </location>
</feature>
<name>A0A1N6FJV5_9GAMM</name>
<keyword evidence="7 10" id="KW-0249">Electron transport</keyword>
<reference evidence="11 12" key="1">
    <citation type="submission" date="2016-11" db="EMBL/GenBank/DDBJ databases">
        <authorList>
            <person name="Jaros S."/>
            <person name="Januszkiewicz K."/>
            <person name="Wedrychowicz H."/>
        </authorList>
    </citation>
    <scope>NUCLEOTIDE SEQUENCE [LARGE SCALE GENOMIC DNA]</scope>
    <source>
        <strain evidence="11 12">DSM 17737</strain>
    </source>
</reference>
<protein>
    <recommendedName>
        <fullName evidence="10">Ion-translocating oxidoreductase complex subunit D</fullName>
        <ecNumber evidence="10">7.-.-.-</ecNumber>
    </recommendedName>
    <alternativeName>
        <fullName evidence="10">Rnf electron transport complex subunit D</fullName>
    </alternativeName>
</protein>
<sequence length="349" mass="38147">MSNNGNLWPPAGAPFTHADASVGKVMMQVQIASILPLLVHIYYFGWGIAVQWMLAMMTGLVVEYAMLHLRGRPVKPFLLDGSAVITVTGLTFCIPPESPWWLIVVGVSFALIFGKHLYGGLGYNPFNPAMLGYAFLLVSFPAEMTQWTLPSAVSGHTLSIMDSMIKIFTGHLPQGLIDQVTGATPLDHVKTGLHNGGTVHDVLSHSQTIWNGIAGHGWIQVNIAFMLGGLYLLWTRTIRWQYPVGFLGTLALLAWIFHTIDPAHYAPPLFHLLSGGTMLAAFFIITDPVTAAATPKGRLIYAMGIGVLVYVIRTWGGYPDGIAFAVLLMNIFVPLIDQYTQPRVKGYSK</sequence>
<keyword evidence="3 10" id="KW-0285">Flavoprotein</keyword>
<accession>A0A1N6FJV5</accession>
<evidence type="ECO:0000256" key="2">
    <source>
        <dbReference type="ARBA" id="ARBA00022553"/>
    </source>
</evidence>
<keyword evidence="12" id="KW-1185">Reference proteome</keyword>
<evidence type="ECO:0000256" key="10">
    <source>
        <dbReference type="HAMAP-Rule" id="MF_00462"/>
    </source>
</evidence>
<keyword evidence="9 10" id="KW-0472">Membrane</keyword>
<dbReference type="RefSeq" id="WP_074201372.1">
    <property type="nucleotide sequence ID" value="NZ_FSRE01000002.1"/>
</dbReference>
<feature type="modified residue" description="FMN phosphoryl threonine" evidence="10">
    <location>
        <position position="184"/>
    </location>
</feature>
<keyword evidence="2 10" id="KW-0597">Phosphoprotein</keyword>
<dbReference type="NCBIfam" id="NF002011">
    <property type="entry name" value="PRK00816.1"/>
    <property type="match status" value="1"/>
</dbReference>
<dbReference type="NCBIfam" id="TIGR01946">
    <property type="entry name" value="rnfD"/>
    <property type="match status" value="1"/>
</dbReference>
<feature type="transmembrane region" description="Helical" evidence="10">
    <location>
        <begin position="213"/>
        <end position="233"/>
    </location>
</feature>
<dbReference type="OrthoDB" id="9776359at2"/>
<keyword evidence="10" id="KW-0997">Cell inner membrane</keyword>
<keyword evidence="6 10" id="KW-1278">Translocase</keyword>
<evidence type="ECO:0000256" key="8">
    <source>
        <dbReference type="ARBA" id="ARBA00022989"/>
    </source>
</evidence>
<evidence type="ECO:0000256" key="9">
    <source>
        <dbReference type="ARBA" id="ARBA00023136"/>
    </source>
</evidence>
<comment type="cofactor">
    <cofactor evidence="10">
        <name>FMN</name>
        <dbReference type="ChEBI" id="CHEBI:58210"/>
    </cofactor>
</comment>
<dbReference type="PANTHER" id="PTHR30578">
    <property type="entry name" value="ELECTRON TRANSPORT COMPLEX PROTEIN RNFD"/>
    <property type="match status" value="1"/>
</dbReference>
<evidence type="ECO:0000313" key="12">
    <source>
        <dbReference type="Proteomes" id="UP000198461"/>
    </source>
</evidence>
<keyword evidence="4 10" id="KW-0288">FMN</keyword>
<comment type="function">
    <text evidence="10">Part of a membrane-bound complex that couples electron transfer with translocation of ions across the membrane.</text>
</comment>
<dbReference type="InterPro" id="IPR004338">
    <property type="entry name" value="NqrB/RnfD"/>
</dbReference>
<feature type="transmembrane region" description="Helical" evidence="10">
    <location>
        <begin position="43"/>
        <end position="65"/>
    </location>
</feature>
<evidence type="ECO:0000256" key="6">
    <source>
        <dbReference type="ARBA" id="ARBA00022967"/>
    </source>
</evidence>
<evidence type="ECO:0000313" key="11">
    <source>
        <dbReference type="EMBL" id="SIN95500.1"/>
    </source>
</evidence>